<gene>
    <name evidence="9" type="ORF">RFULGI_LOCUS11739</name>
</gene>
<evidence type="ECO:0000256" key="6">
    <source>
        <dbReference type="ARBA" id="ARBA00048233"/>
    </source>
</evidence>
<dbReference type="AlphaFoldDB" id="A0A9N9I8P4"/>
<keyword evidence="10" id="KW-1185">Reference proteome</keyword>
<evidence type="ECO:0000256" key="7">
    <source>
        <dbReference type="ARBA" id="ARBA00048881"/>
    </source>
</evidence>
<evidence type="ECO:0000313" key="9">
    <source>
        <dbReference type="EMBL" id="CAG8725234.1"/>
    </source>
</evidence>
<name>A0A9N9I8P4_9GLOM</name>
<keyword evidence="3" id="KW-0479">Metal-binding</keyword>
<dbReference type="GO" id="GO:0042438">
    <property type="term" value="P:melanin biosynthetic process"/>
    <property type="evidence" value="ECO:0007669"/>
    <property type="project" value="UniProtKB-KW"/>
</dbReference>
<dbReference type="PANTHER" id="PTHR11474">
    <property type="entry name" value="TYROSINASE FAMILY MEMBER"/>
    <property type="match status" value="1"/>
</dbReference>
<dbReference type="GO" id="GO:0046872">
    <property type="term" value="F:metal ion binding"/>
    <property type="evidence" value="ECO:0007669"/>
    <property type="project" value="UniProtKB-KW"/>
</dbReference>
<evidence type="ECO:0000256" key="5">
    <source>
        <dbReference type="ARBA" id="ARBA00023101"/>
    </source>
</evidence>
<dbReference type="OrthoDB" id="2329482at2759"/>
<evidence type="ECO:0000256" key="1">
    <source>
        <dbReference type="ARBA" id="ARBA00009928"/>
    </source>
</evidence>
<comment type="similarity">
    <text evidence="1">Belongs to the tyrosinase family.</text>
</comment>
<comment type="caution">
    <text evidence="9">The sequence shown here is derived from an EMBL/GenBank/DDBJ whole genome shotgun (WGS) entry which is preliminary data.</text>
</comment>
<dbReference type="Pfam" id="PF00264">
    <property type="entry name" value="Tyrosinase"/>
    <property type="match status" value="1"/>
</dbReference>
<evidence type="ECO:0000256" key="3">
    <source>
        <dbReference type="ARBA" id="ARBA00022723"/>
    </source>
</evidence>
<feature type="non-terminal residue" evidence="9">
    <location>
        <position position="570"/>
    </location>
</feature>
<dbReference type="EC" id="1.14.18.1" evidence="2"/>
<sequence length="570" mass="65324">IVEPYSEIYPRLPIEDFISCDNETYSPQFELLVQSYQAMYDRPHTDMRSYYQVAGIHSLPWIAYDGVTGGAHEYKNETDWAKGRWGGYCHHGDVLFGPWHRPYTLLIESLVINEAKKIALQYPDNEREKYIEAANQFRFPYWDWADEKAINGIPDVFIVAELEIKTPKGKKKVKNPLKSYTLPVDLSFPLGKGYNPTDKPNYTIPSPNYNPFTPAGYPTIRYPNVNYEDQYDMMNQNISVFVPTVLRPGVYQMFQISNYLKFSNHALRPNGTEMEDAFPAHPLPLVLVGRTHYASLETTHDSVHLLIGGPGGHFSYPDITGFDPLFFFHHIAIDRLLALWQAIWVTENVSVNGTYTEELYTVVNEHTSLTPFRKSETEFWKSSTVRDIEKLGYTYPELVKFKGQDPRELQAYLLKFYKPDPHYGRRFFAKLIIDVGNLVQPYVIKVFVDLKGASVETPITSPHFAGLVAMWRRPNPYQINTYVMGSVDITATMERLGIRMELYNISGLVEFNATTGLLNSTVIFDVNNDINIVPCYLNGTGVSLKEAGVNKVEVYSFEHDKVDPNFLVED</sequence>
<dbReference type="GO" id="GO:0004503">
    <property type="term" value="F:tyrosinase activity"/>
    <property type="evidence" value="ECO:0007669"/>
    <property type="project" value="UniProtKB-EC"/>
</dbReference>
<dbReference type="PRINTS" id="PR00092">
    <property type="entry name" value="TYROSINASE"/>
</dbReference>
<organism evidence="9 10">
    <name type="scientific">Racocetra fulgida</name>
    <dbReference type="NCBI Taxonomy" id="60492"/>
    <lineage>
        <taxon>Eukaryota</taxon>
        <taxon>Fungi</taxon>
        <taxon>Fungi incertae sedis</taxon>
        <taxon>Mucoromycota</taxon>
        <taxon>Glomeromycotina</taxon>
        <taxon>Glomeromycetes</taxon>
        <taxon>Diversisporales</taxon>
        <taxon>Gigasporaceae</taxon>
        <taxon>Racocetra</taxon>
    </lineage>
</organism>
<reference evidence="9" key="1">
    <citation type="submission" date="2021-06" db="EMBL/GenBank/DDBJ databases">
        <authorList>
            <person name="Kallberg Y."/>
            <person name="Tangrot J."/>
            <person name="Rosling A."/>
        </authorList>
    </citation>
    <scope>NUCLEOTIDE SEQUENCE</scope>
    <source>
        <strain evidence="9">IN212</strain>
    </source>
</reference>
<dbReference type="Proteomes" id="UP000789396">
    <property type="component" value="Unassembled WGS sequence"/>
</dbReference>
<dbReference type="EMBL" id="CAJVPZ010026301">
    <property type="protein sequence ID" value="CAG8725234.1"/>
    <property type="molecule type" value="Genomic_DNA"/>
</dbReference>
<dbReference type="PROSITE" id="PS00498">
    <property type="entry name" value="TYROSINASE_2"/>
    <property type="match status" value="1"/>
</dbReference>
<comment type="catalytic activity">
    <reaction evidence="6">
        <text>2 L-dopa + O2 = 2 L-dopaquinone + 2 H2O</text>
        <dbReference type="Rhea" id="RHEA:34287"/>
        <dbReference type="ChEBI" id="CHEBI:15377"/>
        <dbReference type="ChEBI" id="CHEBI:15379"/>
        <dbReference type="ChEBI" id="CHEBI:57504"/>
        <dbReference type="ChEBI" id="CHEBI:57924"/>
        <dbReference type="EC" id="1.14.18.1"/>
    </reaction>
</comment>
<dbReference type="Gene3D" id="1.10.1280.10">
    <property type="entry name" value="Di-copper center containing domain from catechol oxidase"/>
    <property type="match status" value="1"/>
</dbReference>
<keyword evidence="4" id="KW-0186">Copper</keyword>
<evidence type="ECO:0000256" key="4">
    <source>
        <dbReference type="ARBA" id="ARBA00023008"/>
    </source>
</evidence>
<dbReference type="InterPro" id="IPR050316">
    <property type="entry name" value="Tyrosinase/Hemocyanin"/>
</dbReference>
<dbReference type="SUPFAM" id="SSF48056">
    <property type="entry name" value="Di-copper centre-containing domain"/>
    <property type="match status" value="1"/>
</dbReference>
<dbReference type="InterPro" id="IPR002227">
    <property type="entry name" value="Tyrosinase_Cu-bd"/>
</dbReference>
<dbReference type="InterPro" id="IPR008922">
    <property type="entry name" value="Di-copper_centre_dom_sf"/>
</dbReference>
<feature type="non-terminal residue" evidence="9">
    <location>
        <position position="1"/>
    </location>
</feature>
<evidence type="ECO:0000313" key="10">
    <source>
        <dbReference type="Proteomes" id="UP000789396"/>
    </source>
</evidence>
<evidence type="ECO:0000259" key="8">
    <source>
        <dbReference type="PROSITE" id="PS00498"/>
    </source>
</evidence>
<keyword evidence="5" id="KW-0470">Melanin biosynthesis</keyword>
<dbReference type="PANTHER" id="PTHR11474:SF76">
    <property type="entry name" value="SHKT DOMAIN-CONTAINING PROTEIN"/>
    <property type="match status" value="1"/>
</dbReference>
<evidence type="ECO:0000256" key="2">
    <source>
        <dbReference type="ARBA" id="ARBA00011906"/>
    </source>
</evidence>
<comment type="catalytic activity">
    <reaction evidence="7">
        <text>L-tyrosine + O2 = L-dopaquinone + H2O</text>
        <dbReference type="Rhea" id="RHEA:18117"/>
        <dbReference type="ChEBI" id="CHEBI:15377"/>
        <dbReference type="ChEBI" id="CHEBI:15379"/>
        <dbReference type="ChEBI" id="CHEBI:57924"/>
        <dbReference type="ChEBI" id="CHEBI:58315"/>
        <dbReference type="EC" id="1.14.18.1"/>
    </reaction>
</comment>
<feature type="domain" description="Tyrosinase copper-binding" evidence="8">
    <location>
        <begin position="323"/>
        <end position="334"/>
    </location>
</feature>
<protein>
    <recommendedName>
        <fullName evidence="2">tyrosinase</fullName>
        <ecNumber evidence="2">1.14.18.1</ecNumber>
    </recommendedName>
</protein>
<accession>A0A9N9I8P4</accession>
<proteinExistence type="inferred from homology"/>